<dbReference type="PANTHER" id="PTHR30061">
    <property type="entry name" value="MALTOSE-BINDING PERIPLASMIC PROTEIN"/>
    <property type="match status" value="1"/>
</dbReference>
<sequence length="420" mass="43740">MKKHIAVVALATAAAISLAGCAGSPGSSANAHVDLTFWHGYTEADGKVLDGIVKDFNESQDKVTITTQTKTWAVIDDTMLPALTAKKGPDIVAMTSDRLPVYAEKKALVDLSDFYDDDTSNTGELKEQAVAMEQVDGKEYGVPSGFVPLSVIYNKKLFAEAGIDAFPTTWDEWVADAKKLTKDENGDGTPEQYGLVLPDHQTVGNGIWPSLFAGNGGSITNDAGTKSTIDSAANVETLEYWAKAIRQDKISPTGVDGIAADKLFTAGKTAMEIGGPWMAGVAKASDIDYGIAAIPAGPKAQVASAIGISLGVTAQTDDPKQAAAEDFLRYFNQKDVATKWALGSGWPSLRTDVTAADVDANPTVAALTGLTGTTIPLLPGVVNSGDVLTALDTATQKSIAGGDPESLLGTADVDVQSALK</sequence>
<comment type="similarity">
    <text evidence="1">Belongs to the bacterial solute-binding protein 1 family.</text>
</comment>
<evidence type="ECO:0000313" key="6">
    <source>
        <dbReference type="Proteomes" id="UP001370299"/>
    </source>
</evidence>
<proteinExistence type="inferred from homology"/>
<keyword evidence="2" id="KW-0813">Transport</keyword>
<evidence type="ECO:0000256" key="4">
    <source>
        <dbReference type="SAM" id="SignalP"/>
    </source>
</evidence>
<keyword evidence="6" id="KW-1185">Reference proteome</keyword>
<dbReference type="Proteomes" id="UP001370299">
    <property type="component" value="Unassembled WGS sequence"/>
</dbReference>
<organism evidence="5 6">
    <name type="scientific">Curtobacterium citreum</name>
    <dbReference type="NCBI Taxonomy" id="2036"/>
    <lineage>
        <taxon>Bacteria</taxon>
        <taxon>Bacillati</taxon>
        <taxon>Actinomycetota</taxon>
        <taxon>Actinomycetes</taxon>
        <taxon>Micrococcales</taxon>
        <taxon>Microbacteriaceae</taxon>
        <taxon>Curtobacterium</taxon>
    </lineage>
</organism>
<dbReference type="PROSITE" id="PS51257">
    <property type="entry name" value="PROKAR_LIPOPROTEIN"/>
    <property type="match status" value="1"/>
</dbReference>
<dbReference type="SUPFAM" id="SSF53850">
    <property type="entry name" value="Periplasmic binding protein-like II"/>
    <property type="match status" value="1"/>
</dbReference>
<dbReference type="Gene3D" id="3.40.190.10">
    <property type="entry name" value="Periplasmic binding protein-like II"/>
    <property type="match status" value="1"/>
</dbReference>
<dbReference type="RefSeq" id="WP_340196957.1">
    <property type="nucleotide sequence ID" value="NZ_JBBKAP010000051.1"/>
</dbReference>
<comment type="caution">
    <text evidence="5">The sequence shown here is derived from an EMBL/GenBank/DDBJ whole genome shotgun (WGS) entry which is preliminary data.</text>
</comment>
<accession>A0ABU8Y6G7</accession>
<dbReference type="PANTHER" id="PTHR30061:SF50">
    <property type="entry name" value="MALTOSE_MALTODEXTRIN-BINDING PERIPLASMIC PROTEIN"/>
    <property type="match status" value="1"/>
</dbReference>
<evidence type="ECO:0000256" key="1">
    <source>
        <dbReference type="ARBA" id="ARBA00008520"/>
    </source>
</evidence>
<name>A0ABU8Y6G7_9MICO</name>
<keyword evidence="3 4" id="KW-0732">Signal</keyword>
<dbReference type="Pfam" id="PF13416">
    <property type="entry name" value="SBP_bac_8"/>
    <property type="match status" value="1"/>
</dbReference>
<gene>
    <name evidence="5" type="ORF">WMN62_02390</name>
</gene>
<evidence type="ECO:0000256" key="2">
    <source>
        <dbReference type="ARBA" id="ARBA00022448"/>
    </source>
</evidence>
<reference evidence="5 6" key="1">
    <citation type="submission" date="2024-03" db="EMBL/GenBank/DDBJ databases">
        <title>Whole genomes of four grape xylem sap localized bacterial endophytes.</title>
        <authorList>
            <person name="Kumar G."/>
            <person name="Savka M.A."/>
        </authorList>
    </citation>
    <scope>NUCLEOTIDE SEQUENCE [LARGE SCALE GENOMIC DNA]</scope>
    <source>
        <strain evidence="5 6">RIT_GXS8</strain>
    </source>
</reference>
<feature type="chain" id="PRO_5046985312" evidence="4">
    <location>
        <begin position="20"/>
        <end position="420"/>
    </location>
</feature>
<evidence type="ECO:0000313" key="5">
    <source>
        <dbReference type="EMBL" id="MEK0170309.1"/>
    </source>
</evidence>
<evidence type="ECO:0000256" key="3">
    <source>
        <dbReference type="ARBA" id="ARBA00022729"/>
    </source>
</evidence>
<dbReference type="InterPro" id="IPR006059">
    <property type="entry name" value="SBP"/>
</dbReference>
<dbReference type="CDD" id="cd14748">
    <property type="entry name" value="PBP2_UgpB"/>
    <property type="match status" value="1"/>
</dbReference>
<feature type="signal peptide" evidence="4">
    <location>
        <begin position="1"/>
        <end position="19"/>
    </location>
</feature>
<protein>
    <submittedName>
        <fullName evidence="5">ABC transporter substrate-binding protein</fullName>
    </submittedName>
</protein>
<dbReference type="EMBL" id="JBBLYY010000016">
    <property type="protein sequence ID" value="MEK0170309.1"/>
    <property type="molecule type" value="Genomic_DNA"/>
</dbReference>